<dbReference type="RefSeq" id="WP_244917604.1">
    <property type="nucleotide sequence ID" value="NZ_QQAV01000001.1"/>
</dbReference>
<sequence>MARIIGALLLAVVLGGCSAVRLAYNNLPEISYWWLDGYLDFDGAQSLQVKAALAGLQEWHRREELPRFVALAGQARDLARGDITATQVCAMSDAVQARLLALALRAEPEATTLAQSLSPAQLQVLERKFTRINGEFRREWLRLLPAEVQDKRYDTFLDRYEDFYGPLDSRQRELLRQTVRQSAFSPQKLDNVRRARQAEVMALLRGLQQQPGLPAAEAQQRVHALVMRVFEPPPGEWRTQQDALTQEGCRNTAQLHAAMSPTQRERAAQRIEGYRQDLIALTAP</sequence>
<dbReference type="AlphaFoldDB" id="A0A370FM70"/>
<evidence type="ECO:0000313" key="2">
    <source>
        <dbReference type="Proteomes" id="UP000255265"/>
    </source>
</evidence>
<organism evidence="1 2">
    <name type="scientific">Pseudacidovorax intermedius</name>
    <dbReference type="NCBI Taxonomy" id="433924"/>
    <lineage>
        <taxon>Bacteria</taxon>
        <taxon>Pseudomonadati</taxon>
        <taxon>Pseudomonadota</taxon>
        <taxon>Betaproteobacteria</taxon>
        <taxon>Burkholderiales</taxon>
        <taxon>Comamonadaceae</taxon>
        <taxon>Pseudacidovorax</taxon>
    </lineage>
</organism>
<gene>
    <name evidence="1" type="ORF">DFR41_10117</name>
</gene>
<evidence type="ECO:0000313" key="1">
    <source>
        <dbReference type="EMBL" id="RDI28265.1"/>
    </source>
</evidence>
<dbReference type="Proteomes" id="UP000255265">
    <property type="component" value="Unassembled WGS sequence"/>
</dbReference>
<dbReference type="PROSITE" id="PS51257">
    <property type="entry name" value="PROKAR_LIPOPROTEIN"/>
    <property type="match status" value="1"/>
</dbReference>
<comment type="caution">
    <text evidence="1">The sequence shown here is derived from an EMBL/GenBank/DDBJ whole genome shotgun (WGS) entry which is preliminary data.</text>
</comment>
<protein>
    <recommendedName>
        <fullName evidence="3">Lipoprotein</fullName>
    </recommendedName>
</protein>
<accession>A0A370FM70</accession>
<name>A0A370FM70_9BURK</name>
<dbReference type="STRING" id="433924.NS331_11260"/>
<keyword evidence="2" id="KW-1185">Reference proteome</keyword>
<dbReference type="EMBL" id="QQAV01000001">
    <property type="protein sequence ID" value="RDI28265.1"/>
    <property type="molecule type" value="Genomic_DNA"/>
</dbReference>
<proteinExistence type="predicted"/>
<reference evidence="1 2" key="1">
    <citation type="submission" date="2018-07" db="EMBL/GenBank/DDBJ databases">
        <title>Genomic Encyclopedia of Type Strains, Phase IV (KMG-IV): sequencing the most valuable type-strain genomes for metagenomic binning, comparative biology and taxonomic classification.</title>
        <authorList>
            <person name="Goeker M."/>
        </authorList>
    </citation>
    <scope>NUCLEOTIDE SEQUENCE [LARGE SCALE GENOMIC DNA]</scope>
    <source>
        <strain evidence="1 2">DSM 21352</strain>
    </source>
</reference>
<evidence type="ECO:0008006" key="3">
    <source>
        <dbReference type="Google" id="ProtNLM"/>
    </source>
</evidence>
<dbReference type="Pfam" id="PF19795">
    <property type="entry name" value="DUF6279"/>
    <property type="match status" value="1"/>
</dbReference>